<keyword evidence="2" id="KW-1185">Reference proteome</keyword>
<dbReference type="EMBL" id="JBBKZS010000008">
    <property type="protein sequence ID" value="MEJ8856936.1"/>
    <property type="molecule type" value="Genomic_DNA"/>
</dbReference>
<comment type="caution">
    <text evidence="1">The sequence shown here is derived from an EMBL/GenBank/DDBJ whole genome shotgun (WGS) entry which is preliminary data.</text>
</comment>
<sequence>MSEISLPPWPWDAPPRKLLEERIQQLADQLRPGPVYLLVDPGLGGDPPGIDIGGEPAVHSPTDSQQARERAWGRSVLSLHVPEFRGHKEIEFPYLVRLEGVRDPLLAVSVEWAMREHLFVCAQGGGAYRIGGWIQPNGALDDRNMLARLSSGIDDEGLALARQLTHLIQWGDKLLRLFDRRVLHTLRVGSTRIDWSGALRGIRTWIYLDHNFNLHSQQGSRGQPSSLPLMQGATHTGLVRHFQAIHGAQSTILRTTFPLSDDSLSVIAAKVKKMEHRLSYPEDRAAYAAEAVLEPAFEYWPGLPKLIMEIRRTRQELADALDDLRHEWASKPIDQWSAAA</sequence>
<dbReference type="Proteomes" id="UP001367030">
    <property type="component" value="Unassembled WGS sequence"/>
</dbReference>
<proteinExistence type="predicted"/>
<gene>
    <name evidence="1" type="ORF">WKW79_20340</name>
</gene>
<organism evidence="1 2">
    <name type="scientific">Variovorax robiniae</name>
    <dbReference type="NCBI Taxonomy" id="1836199"/>
    <lineage>
        <taxon>Bacteria</taxon>
        <taxon>Pseudomonadati</taxon>
        <taxon>Pseudomonadota</taxon>
        <taxon>Betaproteobacteria</taxon>
        <taxon>Burkholderiales</taxon>
        <taxon>Comamonadaceae</taxon>
        <taxon>Variovorax</taxon>
    </lineage>
</organism>
<dbReference type="RefSeq" id="WP_340337006.1">
    <property type="nucleotide sequence ID" value="NZ_JBBKZS010000008.1"/>
</dbReference>
<evidence type="ECO:0008006" key="3">
    <source>
        <dbReference type="Google" id="ProtNLM"/>
    </source>
</evidence>
<evidence type="ECO:0000313" key="2">
    <source>
        <dbReference type="Proteomes" id="UP001367030"/>
    </source>
</evidence>
<name>A0ABU8XB42_9BURK</name>
<protein>
    <recommendedName>
        <fullName evidence="3">DUF4123 domain-containing protein</fullName>
    </recommendedName>
</protein>
<reference evidence="1 2" key="1">
    <citation type="submission" date="2024-03" db="EMBL/GenBank/DDBJ databases">
        <title>Novel species of the genus Variovorax.</title>
        <authorList>
            <person name="Liu Q."/>
            <person name="Xin Y.-H."/>
        </authorList>
    </citation>
    <scope>NUCLEOTIDE SEQUENCE [LARGE SCALE GENOMIC DNA]</scope>
    <source>
        <strain evidence="1 2">KACC 18901</strain>
    </source>
</reference>
<evidence type="ECO:0000313" key="1">
    <source>
        <dbReference type="EMBL" id="MEJ8856936.1"/>
    </source>
</evidence>
<accession>A0ABU8XB42</accession>